<dbReference type="InterPro" id="IPR003593">
    <property type="entry name" value="AAA+_ATPase"/>
</dbReference>
<dbReference type="EMBL" id="ANKB01000006">
    <property type="protein sequence ID" value="EPC66615.1"/>
    <property type="molecule type" value="Genomic_DNA"/>
</dbReference>
<dbReference type="PANTHER" id="PTHR42711:SF1">
    <property type="entry name" value="ABC-TRANSPORT PROTEIN, ATP-BINDING COMPONENT"/>
    <property type="match status" value="1"/>
</dbReference>
<dbReference type="InterPro" id="IPR003439">
    <property type="entry name" value="ABC_transporter-like_ATP-bd"/>
</dbReference>
<reference evidence="5 6" key="1">
    <citation type="journal article" date="2013" name="PLoS ONE">
        <title>Lactobacillus paracasei comparative genomics: towards species pan-genome definition and exploitation of diversity.</title>
        <authorList>
            <person name="Smokvina T."/>
            <person name="Wels M."/>
            <person name="Polka J."/>
            <person name="Chervaux C."/>
            <person name="Brisse S."/>
            <person name="Boekhorst J."/>
            <person name="van Hylckama Vlieg J.E."/>
            <person name="Siezen R.J."/>
        </authorList>
    </citation>
    <scope>NUCLEOTIDE SEQUENCE [LARGE SCALE GENOMIC DNA]</scope>
    <source>
        <strain evidence="5 6">Lpl14</strain>
    </source>
</reference>
<evidence type="ECO:0000259" key="4">
    <source>
        <dbReference type="PROSITE" id="PS50893"/>
    </source>
</evidence>
<dbReference type="SUPFAM" id="SSF52540">
    <property type="entry name" value="P-loop containing nucleoside triphosphate hydrolases"/>
    <property type="match status" value="1"/>
</dbReference>
<evidence type="ECO:0000256" key="1">
    <source>
        <dbReference type="ARBA" id="ARBA00022448"/>
    </source>
</evidence>
<feature type="domain" description="ABC transporter" evidence="4">
    <location>
        <begin position="6"/>
        <end position="256"/>
    </location>
</feature>
<dbReference type="InterPro" id="IPR027417">
    <property type="entry name" value="P-loop_NTPase"/>
</dbReference>
<dbReference type="GO" id="GO:0005524">
    <property type="term" value="F:ATP binding"/>
    <property type="evidence" value="ECO:0007669"/>
    <property type="project" value="UniProtKB-KW"/>
</dbReference>
<name>A0A829GZI8_LACPA</name>
<protein>
    <submittedName>
        <fullName evidence="5">ABC transporter ATPase</fullName>
    </submittedName>
</protein>
<comment type="caution">
    <text evidence="5">The sequence shown here is derived from an EMBL/GenBank/DDBJ whole genome shotgun (WGS) entry which is preliminary data.</text>
</comment>
<keyword evidence="2" id="KW-0547">Nucleotide-binding</keyword>
<dbReference type="AlphaFoldDB" id="A0A829GZI8"/>
<sequence length="332" mass="37345">MNDILINVEDLVMNYKIRDDSKKNPLSFFKTSYSEVHALKNVAFQVRQGDIVGYVGENGAGKSTTIKILLGILKPTSGSVSVFNQNPFKKRQSIAHSIGALMGQKSQLWWELPLQDSFNLLQEIYNVKSSSDNSWINNMIDLLNVGDFLNQPVRELSLGQRMRGEFIATFIHQPKLVILDEPTLGLDVSTKKSILEFLLAVNQEYQTTIFYTSHEMKEIENLADRVLLLDGGTLQYNGQMNTLLGMFSQFRIVKAGGVSKNASFKILGLDLYRRNHDSTDFILDTAKSSENLALASLKQHFPSTPITVYPIDLEVILSLKEDNTKWTKFGVG</sequence>
<keyword evidence="1" id="KW-0813">Transport</keyword>
<dbReference type="PANTHER" id="PTHR42711">
    <property type="entry name" value="ABC TRANSPORTER ATP-BINDING PROTEIN"/>
    <property type="match status" value="1"/>
</dbReference>
<proteinExistence type="predicted"/>
<dbReference type="Gene3D" id="3.40.50.300">
    <property type="entry name" value="P-loop containing nucleotide triphosphate hydrolases"/>
    <property type="match status" value="1"/>
</dbReference>
<evidence type="ECO:0000313" key="6">
    <source>
        <dbReference type="Proteomes" id="UP000014285"/>
    </source>
</evidence>
<dbReference type="InterPro" id="IPR050763">
    <property type="entry name" value="ABC_transporter_ATP-binding"/>
</dbReference>
<organism evidence="5 6">
    <name type="scientific">Lacticaseibacillus paracasei subsp. tolerans Lpl14</name>
    <dbReference type="NCBI Taxonomy" id="1256229"/>
    <lineage>
        <taxon>Bacteria</taxon>
        <taxon>Bacillati</taxon>
        <taxon>Bacillota</taxon>
        <taxon>Bacilli</taxon>
        <taxon>Lactobacillales</taxon>
        <taxon>Lactobacillaceae</taxon>
        <taxon>Lacticaseibacillus</taxon>
    </lineage>
</organism>
<dbReference type="PROSITE" id="PS50893">
    <property type="entry name" value="ABC_TRANSPORTER_2"/>
    <property type="match status" value="1"/>
</dbReference>
<evidence type="ECO:0000313" key="5">
    <source>
        <dbReference type="EMBL" id="EPC66615.1"/>
    </source>
</evidence>
<accession>A0A829GZI8</accession>
<dbReference type="Proteomes" id="UP000014285">
    <property type="component" value="Unassembled WGS sequence"/>
</dbReference>
<dbReference type="SMART" id="SM00382">
    <property type="entry name" value="AAA"/>
    <property type="match status" value="1"/>
</dbReference>
<gene>
    <name evidence="5" type="ORF">Lpl14_02746</name>
</gene>
<evidence type="ECO:0000256" key="3">
    <source>
        <dbReference type="ARBA" id="ARBA00022840"/>
    </source>
</evidence>
<keyword evidence="3" id="KW-0067">ATP-binding</keyword>
<dbReference type="RefSeq" id="WP_016369774.1">
    <property type="nucleotide sequence ID" value="NZ_ANKB01000006.1"/>
</dbReference>
<dbReference type="GO" id="GO:0016887">
    <property type="term" value="F:ATP hydrolysis activity"/>
    <property type="evidence" value="ECO:0007669"/>
    <property type="project" value="InterPro"/>
</dbReference>
<dbReference type="Pfam" id="PF00005">
    <property type="entry name" value="ABC_tran"/>
    <property type="match status" value="1"/>
</dbReference>
<evidence type="ECO:0000256" key="2">
    <source>
        <dbReference type="ARBA" id="ARBA00022741"/>
    </source>
</evidence>